<accession>A0ABD2P3V5</accession>
<dbReference type="Proteomes" id="UP001516400">
    <property type="component" value="Unassembled WGS sequence"/>
</dbReference>
<dbReference type="AlphaFoldDB" id="A0ABD2P3V5"/>
<evidence type="ECO:0000313" key="2">
    <source>
        <dbReference type="Proteomes" id="UP001516400"/>
    </source>
</evidence>
<dbReference type="EMBL" id="JABFTP020000185">
    <property type="protein sequence ID" value="KAL3285637.1"/>
    <property type="molecule type" value="Genomic_DNA"/>
</dbReference>
<gene>
    <name evidence="1" type="ORF">HHI36_000169</name>
</gene>
<proteinExistence type="predicted"/>
<dbReference type="Gene3D" id="3.60.10.10">
    <property type="entry name" value="Endonuclease/exonuclease/phosphatase"/>
    <property type="match status" value="1"/>
</dbReference>
<evidence type="ECO:0000313" key="1">
    <source>
        <dbReference type="EMBL" id="KAL3285637.1"/>
    </source>
</evidence>
<sequence>MSQKEISKDHIDIAVISETKKKGSSSEILEDAYIHMWSEVTESQSATAGVSILIRKDLQNLLGDYECISERIIQVDINLYGFSSVIIAFMTKDEFSQTHTKTLESFKPNQEVFLAGDLNARVGKDDNSPVIGGFEKT</sequence>
<dbReference type="SUPFAM" id="SSF56219">
    <property type="entry name" value="DNase I-like"/>
    <property type="match status" value="1"/>
</dbReference>
<comment type="caution">
    <text evidence="1">The sequence shown here is derived from an EMBL/GenBank/DDBJ whole genome shotgun (WGS) entry which is preliminary data.</text>
</comment>
<organism evidence="1 2">
    <name type="scientific">Cryptolaemus montrouzieri</name>
    <dbReference type="NCBI Taxonomy" id="559131"/>
    <lineage>
        <taxon>Eukaryota</taxon>
        <taxon>Metazoa</taxon>
        <taxon>Ecdysozoa</taxon>
        <taxon>Arthropoda</taxon>
        <taxon>Hexapoda</taxon>
        <taxon>Insecta</taxon>
        <taxon>Pterygota</taxon>
        <taxon>Neoptera</taxon>
        <taxon>Endopterygota</taxon>
        <taxon>Coleoptera</taxon>
        <taxon>Polyphaga</taxon>
        <taxon>Cucujiformia</taxon>
        <taxon>Coccinelloidea</taxon>
        <taxon>Coccinellidae</taxon>
        <taxon>Scymninae</taxon>
        <taxon>Scymnini</taxon>
        <taxon>Cryptolaemus</taxon>
    </lineage>
</organism>
<protein>
    <recommendedName>
        <fullName evidence="3">Endonuclease/exonuclease/phosphatase domain-containing protein</fullName>
    </recommendedName>
</protein>
<evidence type="ECO:0008006" key="3">
    <source>
        <dbReference type="Google" id="ProtNLM"/>
    </source>
</evidence>
<name>A0ABD2P3V5_9CUCU</name>
<reference evidence="1 2" key="1">
    <citation type="journal article" date="2021" name="BMC Biol.">
        <title>Horizontally acquired antibacterial genes associated with adaptive radiation of ladybird beetles.</title>
        <authorList>
            <person name="Li H.S."/>
            <person name="Tang X.F."/>
            <person name="Huang Y.H."/>
            <person name="Xu Z.Y."/>
            <person name="Chen M.L."/>
            <person name="Du X.Y."/>
            <person name="Qiu B.Y."/>
            <person name="Chen P.T."/>
            <person name="Zhang W."/>
            <person name="Slipinski A."/>
            <person name="Escalona H.E."/>
            <person name="Waterhouse R.M."/>
            <person name="Zwick A."/>
            <person name="Pang H."/>
        </authorList>
    </citation>
    <scope>NUCLEOTIDE SEQUENCE [LARGE SCALE GENOMIC DNA]</scope>
    <source>
        <strain evidence="1">SYSU2018</strain>
    </source>
</reference>
<dbReference type="InterPro" id="IPR036691">
    <property type="entry name" value="Endo/exonu/phosph_ase_sf"/>
</dbReference>
<keyword evidence="2" id="KW-1185">Reference proteome</keyword>